<dbReference type="SUPFAM" id="SSF46785">
    <property type="entry name" value="Winged helix' DNA-binding domain"/>
    <property type="match status" value="1"/>
</dbReference>
<evidence type="ECO:0000313" key="7">
    <source>
        <dbReference type="Proteomes" id="UP000244880"/>
    </source>
</evidence>
<dbReference type="SUPFAM" id="SSF53850">
    <property type="entry name" value="Periplasmic binding protein-like II"/>
    <property type="match status" value="1"/>
</dbReference>
<feature type="domain" description="HTH lysR-type" evidence="5">
    <location>
        <begin position="24"/>
        <end position="76"/>
    </location>
</feature>
<gene>
    <name evidence="6" type="primary">dmlR_6</name>
    <name evidence="6" type="ORF">ASD8599_04005</name>
</gene>
<dbReference type="PANTHER" id="PTHR30537">
    <property type="entry name" value="HTH-TYPE TRANSCRIPTIONAL REGULATOR"/>
    <property type="match status" value="1"/>
</dbReference>
<accession>A0A2R8BPK5</accession>
<dbReference type="Proteomes" id="UP000244880">
    <property type="component" value="Unassembled WGS sequence"/>
</dbReference>
<evidence type="ECO:0000256" key="4">
    <source>
        <dbReference type="ARBA" id="ARBA00023163"/>
    </source>
</evidence>
<dbReference type="AlphaFoldDB" id="A0A2R8BPK5"/>
<dbReference type="Pfam" id="PF00126">
    <property type="entry name" value="HTH_1"/>
    <property type="match status" value="1"/>
</dbReference>
<evidence type="ECO:0000256" key="3">
    <source>
        <dbReference type="ARBA" id="ARBA00023125"/>
    </source>
</evidence>
<dbReference type="InterPro" id="IPR058163">
    <property type="entry name" value="LysR-type_TF_proteobact-type"/>
</dbReference>
<keyword evidence="3" id="KW-0238">DNA-binding</keyword>
<dbReference type="InterPro" id="IPR005119">
    <property type="entry name" value="LysR_subst-bd"/>
</dbReference>
<dbReference type="Pfam" id="PF03466">
    <property type="entry name" value="LysR_substrate"/>
    <property type="match status" value="1"/>
</dbReference>
<reference evidence="6 7" key="1">
    <citation type="submission" date="2018-03" db="EMBL/GenBank/DDBJ databases">
        <authorList>
            <person name="Keele B.F."/>
        </authorList>
    </citation>
    <scope>NUCLEOTIDE SEQUENCE [LARGE SCALE GENOMIC DNA]</scope>
    <source>
        <strain evidence="6 7">CECT 8599</strain>
    </source>
</reference>
<keyword evidence="4" id="KW-0804">Transcription</keyword>
<comment type="similarity">
    <text evidence="1">Belongs to the LysR transcriptional regulatory family.</text>
</comment>
<dbReference type="GO" id="GO:0003677">
    <property type="term" value="F:DNA binding"/>
    <property type="evidence" value="ECO:0007669"/>
    <property type="project" value="UniProtKB-KW"/>
</dbReference>
<evidence type="ECO:0000259" key="5">
    <source>
        <dbReference type="PROSITE" id="PS50931"/>
    </source>
</evidence>
<evidence type="ECO:0000256" key="2">
    <source>
        <dbReference type="ARBA" id="ARBA00023015"/>
    </source>
</evidence>
<dbReference type="GO" id="GO:0003700">
    <property type="term" value="F:DNA-binding transcription factor activity"/>
    <property type="evidence" value="ECO:0007669"/>
    <property type="project" value="InterPro"/>
</dbReference>
<dbReference type="Gene3D" id="3.40.190.290">
    <property type="match status" value="1"/>
</dbReference>
<evidence type="ECO:0000256" key="1">
    <source>
        <dbReference type="ARBA" id="ARBA00009437"/>
    </source>
</evidence>
<dbReference type="PANTHER" id="PTHR30537:SF5">
    <property type="entry name" value="HTH-TYPE TRANSCRIPTIONAL ACTIVATOR TTDR-RELATED"/>
    <property type="match status" value="1"/>
</dbReference>
<dbReference type="CDD" id="cd08422">
    <property type="entry name" value="PBP2_CrgA_like"/>
    <property type="match status" value="1"/>
</dbReference>
<dbReference type="Gene3D" id="1.10.10.10">
    <property type="entry name" value="Winged helix-like DNA-binding domain superfamily/Winged helix DNA-binding domain"/>
    <property type="match status" value="1"/>
</dbReference>
<name>A0A2R8BPK5_9RHOB</name>
<dbReference type="FunFam" id="1.10.10.10:FF:000001">
    <property type="entry name" value="LysR family transcriptional regulator"/>
    <property type="match status" value="1"/>
</dbReference>
<dbReference type="EMBL" id="OMOR01000003">
    <property type="protein sequence ID" value="SPH27539.1"/>
    <property type="molecule type" value="Genomic_DNA"/>
</dbReference>
<keyword evidence="7" id="KW-1185">Reference proteome</keyword>
<proteinExistence type="inferred from homology"/>
<dbReference type="PROSITE" id="PS50931">
    <property type="entry name" value="HTH_LYSR"/>
    <property type="match status" value="1"/>
</dbReference>
<organism evidence="6 7">
    <name type="scientific">Ascidiaceihabitans donghaensis</name>
    <dbReference type="NCBI Taxonomy" id="1510460"/>
    <lineage>
        <taxon>Bacteria</taxon>
        <taxon>Pseudomonadati</taxon>
        <taxon>Pseudomonadota</taxon>
        <taxon>Alphaproteobacteria</taxon>
        <taxon>Rhodobacterales</taxon>
        <taxon>Paracoccaceae</taxon>
        <taxon>Ascidiaceihabitans</taxon>
    </lineage>
</organism>
<keyword evidence="2" id="KW-0805">Transcription regulation</keyword>
<dbReference type="InterPro" id="IPR000847">
    <property type="entry name" value="LysR_HTH_N"/>
</dbReference>
<dbReference type="InterPro" id="IPR036388">
    <property type="entry name" value="WH-like_DNA-bd_sf"/>
</dbReference>
<dbReference type="InterPro" id="IPR036390">
    <property type="entry name" value="WH_DNA-bd_sf"/>
</dbReference>
<sequence length="320" mass="35757">MFWYCYEKPSCIKKSNIMSYFENIRTFVRVYELGSMSAAGRDLRISPAVTSSRISQLEDHLGVRLFQRTTRNLNATEQGEAFYRGACEVLESIEAAEAQVTDITDSPRGSLYVAAPLGVGRRLIAPQVPAFLAEYPDVSVRLRLTDRKVDLTTEGLDLAYFLGQPEDSNLRIKKIADVQRVLCAAPRYIASHGHPSSGKDLVKDKHECLNLRFPGAKEFQWPLMTASGMKRFPAAGRYESDDGDVLTDWALAGHGIALKPVFEVAQYLKSGALVVVCEDTPPEPIQMACLFTHRRHQDPKTRLFMDFVSDRIAGSFNETA</sequence>
<evidence type="ECO:0000313" key="6">
    <source>
        <dbReference type="EMBL" id="SPH27539.1"/>
    </source>
</evidence>
<protein>
    <submittedName>
        <fullName evidence="6">HTH-type transcriptional regulator DmlR</fullName>
    </submittedName>
</protein>